<name>A0A933SFL3_UNCEI</name>
<reference evidence="1" key="1">
    <citation type="submission" date="2020-07" db="EMBL/GenBank/DDBJ databases">
        <title>Huge and variable diversity of episymbiotic CPR bacteria and DPANN archaea in groundwater ecosystems.</title>
        <authorList>
            <person name="He C.Y."/>
            <person name="Keren R."/>
            <person name="Whittaker M."/>
            <person name="Farag I.F."/>
            <person name="Doudna J."/>
            <person name="Cate J.H.D."/>
            <person name="Banfield J.F."/>
        </authorList>
    </citation>
    <scope>NUCLEOTIDE SEQUENCE</scope>
    <source>
        <strain evidence="1">NC_groundwater_1813_Pr3_B-0.1um_71_17</strain>
    </source>
</reference>
<dbReference type="EMBL" id="JACRIW010000110">
    <property type="protein sequence ID" value="MBI5170805.1"/>
    <property type="molecule type" value="Genomic_DNA"/>
</dbReference>
<accession>A0A933SFL3</accession>
<organism evidence="1 2">
    <name type="scientific">Eiseniibacteriota bacterium</name>
    <dbReference type="NCBI Taxonomy" id="2212470"/>
    <lineage>
        <taxon>Bacteria</taxon>
        <taxon>Candidatus Eiseniibacteriota</taxon>
    </lineage>
</organism>
<dbReference type="SUPFAM" id="SSF53756">
    <property type="entry name" value="UDP-Glycosyltransferase/glycogen phosphorylase"/>
    <property type="match status" value="1"/>
</dbReference>
<evidence type="ECO:0000313" key="2">
    <source>
        <dbReference type="Proteomes" id="UP000696931"/>
    </source>
</evidence>
<dbReference type="Gene3D" id="3.40.50.2000">
    <property type="entry name" value="Glycogen Phosphorylase B"/>
    <property type="match status" value="2"/>
</dbReference>
<protein>
    <submittedName>
        <fullName evidence="1">Glycosyltransferase family 4 protein</fullName>
    </submittedName>
</protein>
<dbReference type="AlphaFoldDB" id="A0A933SFL3"/>
<gene>
    <name evidence="1" type="ORF">HZA61_15050</name>
</gene>
<comment type="caution">
    <text evidence="1">The sequence shown here is derived from an EMBL/GenBank/DDBJ whole genome shotgun (WGS) entry which is preliminary data.</text>
</comment>
<proteinExistence type="predicted"/>
<sequence>MRVLHAPSEIAGQTSILSRALRDLGVEAWSLATNPTFANYRVDELVPLDPKSPLPRYLGYAGLLAKHLSKWDVFHFHFGRTLIAPHNLDLPLYRAMGKKLVFHFHGCDVRNRAHMLATHAHSTCTECAPTFCIPSRQKRILREAEAHAHAQIVSTPDLLESAPLAQQMHVAVWLEDYTPAPFREVPKLVLHAPTNRLIKGTPHIERAFDQLRPRFPGVEFRVVEKLDWAELKVAMRECDLFVDQLHMGWYGMVSAEAMAYGRPSLAYMRPDFEPLTRDCPLVRTSVETLADDVAALLTDAPRRRAIGEASRAYVEREHESHVIARRLVDLYRSIGAS</sequence>
<evidence type="ECO:0000313" key="1">
    <source>
        <dbReference type="EMBL" id="MBI5170805.1"/>
    </source>
</evidence>
<dbReference type="Proteomes" id="UP000696931">
    <property type="component" value="Unassembled WGS sequence"/>
</dbReference>